<accession>A0A5C6ASB9</accession>
<reference evidence="3 4" key="1">
    <citation type="submission" date="2019-02" db="EMBL/GenBank/DDBJ databases">
        <title>Deep-cultivation of Planctomycetes and their phenomic and genomic characterization uncovers novel biology.</title>
        <authorList>
            <person name="Wiegand S."/>
            <person name="Jogler M."/>
            <person name="Boedeker C."/>
            <person name="Pinto D."/>
            <person name="Vollmers J."/>
            <person name="Rivas-Marin E."/>
            <person name="Kohn T."/>
            <person name="Peeters S.H."/>
            <person name="Heuer A."/>
            <person name="Rast P."/>
            <person name="Oberbeckmann S."/>
            <person name="Bunk B."/>
            <person name="Jeske O."/>
            <person name="Meyerdierks A."/>
            <person name="Storesund J.E."/>
            <person name="Kallscheuer N."/>
            <person name="Luecker S."/>
            <person name="Lage O.M."/>
            <person name="Pohl T."/>
            <person name="Merkel B.J."/>
            <person name="Hornburger P."/>
            <person name="Mueller R.-W."/>
            <person name="Bruemmer F."/>
            <person name="Labrenz M."/>
            <person name="Spormann A.M."/>
            <person name="Op Den Camp H."/>
            <person name="Overmann J."/>
            <person name="Amann R."/>
            <person name="Jetten M.S.M."/>
            <person name="Mascher T."/>
            <person name="Medema M.H."/>
            <person name="Devos D.P."/>
            <person name="Kaster A.-K."/>
            <person name="Ovreas L."/>
            <person name="Rohde M."/>
            <person name="Galperin M.Y."/>
            <person name="Jogler C."/>
        </authorList>
    </citation>
    <scope>NUCLEOTIDE SEQUENCE [LARGE SCALE GENOMIC DNA]</scope>
    <source>
        <strain evidence="3 4">Pla52n</strain>
    </source>
</reference>
<feature type="domain" description="NAD-dependent epimerase/dehydratase" evidence="2">
    <location>
        <begin position="11"/>
        <end position="255"/>
    </location>
</feature>
<dbReference type="InterPro" id="IPR036291">
    <property type="entry name" value="NAD(P)-bd_dom_sf"/>
</dbReference>
<evidence type="ECO:0000313" key="4">
    <source>
        <dbReference type="Proteomes" id="UP000320176"/>
    </source>
</evidence>
<keyword evidence="1" id="KW-0560">Oxidoreductase</keyword>
<dbReference type="Pfam" id="PF01370">
    <property type="entry name" value="Epimerase"/>
    <property type="match status" value="1"/>
</dbReference>
<dbReference type="RefSeq" id="WP_146521176.1">
    <property type="nucleotide sequence ID" value="NZ_CP151726.1"/>
</dbReference>
<dbReference type="EMBL" id="SJPN01000004">
    <property type="protein sequence ID" value="TWU02943.1"/>
    <property type="molecule type" value="Genomic_DNA"/>
</dbReference>
<proteinExistence type="predicted"/>
<dbReference type="FunFam" id="3.40.50.720:FF:000085">
    <property type="entry name" value="Dihydroflavonol reductase"/>
    <property type="match status" value="1"/>
</dbReference>
<dbReference type="SUPFAM" id="SSF51735">
    <property type="entry name" value="NAD(P)-binding Rossmann-fold domains"/>
    <property type="match status" value="1"/>
</dbReference>
<name>A0A5C6ASB9_9BACT</name>
<dbReference type="InterPro" id="IPR050425">
    <property type="entry name" value="NAD(P)_dehydrat-like"/>
</dbReference>
<dbReference type="OrthoDB" id="9801056at2"/>
<dbReference type="GO" id="GO:0016616">
    <property type="term" value="F:oxidoreductase activity, acting on the CH-OH group of donors, NAD or NADP as acceptor"/>
    <property type="evidence" value="ECO:0007669"/>
    <property type="project" value="TreeGrafter"/>
</dbReference>
<evidence type="ECO:0000256" key="1">
    <source>
        <dbReference type="ARBA" id="ARBA00023002"/>
    </source>
</evidence>
<dbReference type="Proteomes" id="UP000320176">
    <property type="component" value="Unassembled WGS sequence"/>
</dbReference>
<evidence type="ECO:0000313" key="3">
    <source>
        <dbReference type="EMBL" id="TWU02943.1"/>
    </source>
</evidence>
<organism evidence="3 4">
    <name type="scientific">Stieleria varia</name>
    <dbReference type="NCBI Taxonomy" id="2528005"/>
    <lineage>
        <taxon>Bacteria</taxon>
        <taxon>Pseudomonadati</taxon>
        <taxon>Planctomycetota</taxon>
        <taxon>Planctomycetia</taxon>
        <taxon>Pirellulales</taxon>
        <taxon>Pirellulaceae</taxon>
        <taxon>Stieleria</taxon>
    </lineage>
</organism>
<dbReference type="Gene3D" id="3.40.50.720">
    <property type="entry name" value="NAD(P)-binding Rossmann-like Domain"/>
    <property type="match status" value="1"/>
</dbReference>
<dbReference type="InterPro" id="IPR001509">
    <property type="entry name" value="Epimerase_deHydtase"/>
</dbReference>
<dbReference type="PANTHER" id="PTHR10366:SF852">
    <property type="entry name" value="CINNAMOYL-COA REDUCTASE CAD2"/>
    <property type="match status" value="1"/>
</dbReference>
<keyword evidence="4" id="KW-1185">Reference proteome</keyword>
<evidence type="ECO:0000259" key="2">
    <source>
        <dbReference type="Pfam" id="PF01370"/>
    </source>
</evidence>
<sequence length="357" mass="39283">MENRVIRPTRVLVTGATGYVAGWVVKRLLEEGHEVHAAVRDPNRANHLMHLRELEANTPGTLRFFASDLLINGSYADAMIGCEIVFHTASPFVLKPEDVQRDLIEPAKQGTINVLKQASETPSVKRVVLTSSYFATIGDNADSRDSGKTAVTEDDWNTTSSLTHQPYAYSKTIAEREAWRIAKAQDQWDLVTINPAFVLGPAINPNATSESFNFIKDFASGKLASGIPNIGMVFVDVREVAEAHLQAAFRPEAGGRYLVSSHNGFIPELVEILKARFGGGTYPFPKRVLPKLAAWLTGPIIDKTITRKYVSRNVNHPVKVDASKSIKELGIVYRPLTDTMAEMFQQLIDAGIVGAKK</sequence>
<dbReference type="AlphaFoldDB" id="A0A5C6ASB9"/>
<dbReference type="PANTHER" id="PTHR10366">
    <property type="entry name" value="NAD DEPENDENT EPIMERASE/DEHYDRATASE"/>
    <property type="match status" value="1"/>
</dbReference>
<protein>
    <submittedName>
        <fullName evidence="3">NAD dependent epimerase/dehydratase family protein</fullName>
    </submittedName>
</protein>
<comment type="caution">
    <text evidence="3">The sequence shown here is derived from an EMBL/GenBank/DDBJ whole genome shotgun (WGS) entry which is preliminary data.</text>
</comment>
<gene>
    <name evidence="3" type="ORF">Pla52n_40310</name>
</gene>